<dbReference type="AlphaFoldDB" id="A0AAV9HXF2"/>
<name>A0AAV9HXF2_9PEZI</name>
<organism evidence="2 3">
    <name type="scientific">Cladorrhinum samala</name>
    <dbReference type="NCBI Taxonomy" id="585594"/>
    <lineage>
        <taxon>Eukaryota</taxon>
        <taxon>Fungi</taxon>
        <taxon>Dikarya</taxon>
        <taxon>Ascomycota</taxon>
        <taxon>Pezizomycotina</taxon>
        <taxon>Sordariomycetes</taxon>
        <taxon>Sordariomycetidae</taxon>
        <taxon>Sordariales</taxon>
        <taxon>Podosporaceae</taxon>
        <taxon>Cladorrhinum</taxon>
    </lineage>
</organism>
<evidence type="ECO:0000313" key="3">
    <source>
        <dbReference type="Proteomes" id="UP001321749"/>
    </source>
</evidence>
<evidence type="ECO:0000313" key="2">
    <source>
        <dbReference type="EMBL" id="KAK4465386.1"/>
    </source>
</evidence>
<reference evidence="2" key="2">
    <citation type="submission" date="2023-06" db="EMBL/GenBank/DDBJ databases">
        <authorList>
            <consortium name="Lawrence Berkeley National Laboratory"/>
            <person name="Mondo S.J."/>
            <person name="Hensen N."/>
            <person name="Bonometti L."/>
            <person name="Westerberg I."/>
            <person name="Brannstrom I.O."/>
            <person name="Guillou S."/>
            <person name="Cros-Aarteil S."/>
            <person name="Calhoun S."/>
            <person name="Haridas S."/>
            <person name="Kuo A."/>
            <person name="Pangilinan J."/>
            <person name="Riley R."/>
            <person name="Labutti K."/>
            <person name="Andreopoulos B."/>
            <person name="Lipzen A."/>
            <person name="Chen C."/>
            <person name="Yanf M."/>
            <person name="Daum C."/>
            <person name="Ng V."/>
            <person name="Clum A."/>
            <person name="Steindorff A."/>
            <person name="Ohm R."/>
            <person name="Martin F."/>
            <person name="Silar P."/>
            <person name="Natvig D."/>
            <person name="Lalanne C."/>
            <person name="Gautier V."/>
            <person name="Ament-Velasquez S.L."/>
            <person name="Kruys A."/>
            <person name="Hutchinson M.I."/>
            <person name="Powell A.J."/>
            <person name="Barry K."/>
            <person name="Miller A.N."/>
            <person name="Grigoriev I.V."/>
            <person name="Debuchy R."/>
            <person name="Gladieux P."/>
            <person name="Thoren M.H."/>
            <person name="Johannesson H."/>
        </authorList>
    </citation>
    <scope>NUCLEOTIDE SEQUENCE</scope>
    <source>
        <strain evidence="2">PSN324</strain>
    </source>
</reference>
<evidence type="ECO:0000256" key="1">
    <source>
        <dbReference type="SAM" id="MobiDB-lite"/>
    </source>
</evidence>
<reference evidence="2" key="1">
    <citation type="journal article" date="2023" name="Mol. Phylogenet. Evol.">
        <title>Genome-scale phylogeny and comparative genomics of the fungal order Sordariales.</title>
        <authorList>
            <person name="Hensen N."/>
            <person name="Bonometti L."/>
            <person name="Westerberg I."/>
            <person name="Brannstrom I.O."/>
            <person name="Guillou S."/>
            <person name="Cros-Aarteil S."/>
            <person name="Calhoun S."/>
            <person name="Haridas S."/>
            <person name="Kuo A."/>
            <person name="Mondo S."/>
            <person name="Pangilinan J."/>
            <person name="Riley R."/>
            <person name="LaButti K."/>
            <person name="Andreopoulos B."/>
            <person name="Lipzen A."/>
            <person name="Chen C."/>
            <person name="Yan M."/>
            <person name="Daum C."/>
            <person name="Ng V."/>
            <person name="Clum A."/>
            <person name="Steindorff A."/>
            <person name="Ohm R.A."/>
            <person name="Martin F."/>
            <person name="Silar P."/>
            <person name="Natvig D.O."/>
            <person name="Lalanne C."/>
            <person name="Gautier V."/>
            <person name="Ament-Velasquez S.L."/>
            <person name="Kruys A."/>
            <person name="Hutchinson M.I."/>
            <person name="Powell A.J."/>
            <person name="Barry K."/>
            <person name="Miller A.N."/>
            <person name="Grigoriev I.V."/>
            <person name="Debuchy R."/>
            <person name="Gladieux P."/>
            <person name="Hiltunen Thoren M."/>
            <person name="Johannesson H."/>
        </authorList>
    </citation>
    <scope>NUCLEOTIDE SEQUENCE</scope>
    <source>
        <strain evidence="2">PSN324</strain>
    </source>
</reference>
<accession>A0AAV9HXF2</accession>
<gene>
    <name evidence="2" type="ORF">QBC42DRAFT_283521</name>
</gene>
<dbReference type="Proteomes" id="UP001321749">
    <property type="component" value="Unassembled WGS sequence"/>
</dbReference>
<feature type="region of interest" description="Disordered" evidence="1">
    <location>
        <begin position="214"/>
        <end position="283"/>
    </location>
</feature>
<comment type="caution">
    <text evidence="2">The sequence shown here is derived from an EMBL/GenBank/DDBJ whole genome shotgun (WGS) entry which is preliminary data.</text>
</comment>
<dbReference type="EMBL" id="MU864940">
    <property type="protein sequence ID" value="KAK4465386.1"/>
    <property type="molecule type" value="Genomic_DNA"/>
</dbReference>
<keyword evidence="3" id="KW-1185">Reference proteome</keyword>
<sequence length="411" mass="44605">MPAALLPATISVFQKSPTVITPPTSSTSSPAALFFCDPDAMADSPLIKLSPSSPMGASSSRAFNIPIRGMAAAANTLGLAPVPHLYSIPTTKFSAFSVPIKPDQSASATILAGPPLIDKTPLPFAHLLGPLEYSSIPSMQQKLSLLRAKLGQEELNLAALKAQGAMGYLINSVQNSTKFLKRKISQSEDRLTKKTARRDARIAQLRRILPARDSAIKTEDGATATPAPPGHWYDTEQRQFVPLRTPSRLEQKPQDLAKPSKLRGRPGLPPMGSRRYPDTYRPTYQTSSNVRHVLENRAPVDGQAQNRGNPNCDLIWDMMPAGRPLGEVSSNAYRASKYTSPAATPHASSYLDLNPRSNTGQGIKMPFAEVITPDYYSVQDREVTELPDDGPGRAGHQVALSLQGEVADYWW</sequence>
<protein>
    <submittedName>
        <fullName evidence="2">Uncharacterized protein</fullName>
    </submittedName>
</protein>
<proteinExistence type="predicted"/>